<dbReference type="Pfam" id="PF01613">
    <property type="entry name" value="Flavin_Reduct"/>
    <property type="match status" value="1"/>
</dbReference>
<proteinExistence type="predicted"/>
<dbReference type="AlphaFoldDB" id="A0A1X7PCW7"/>
<dbReference type="Gene3D" id="2.30.110.10">
    <property type="entry name" value="Electron Transport, Fmn-binding Protein, Chain A"/>
    <property type="match status" value="1"/>
</dbReference>
<dbReference type="GO" id="GO:0006208">
    <property type="term" value="P:pyrimidine nucleobase catabolic process"/>
    <property type="evidence" value="ECO:0007669"/>
    <property type="project" value="TreeGrafter"/>
</dbReference>
<dbReference type="PANTHER" id="PTHR30466">
    <property type="entry name" value="FLAVIN REDUCTASE"/>
    <property type="match status" value="1"/>
</dbReference>
<protein>
    <submittedName>
        <fullName evidence="3">Cob(II)yrinic acid a,c-diamide reductase</fullName>
    </submittedName>
</protein>
<dbReference type="InterPro" id="IPR012349">
    <property type="entry name" value="Split_barrel_FMN-bd"/>
</dbReference>
<organism evidence="3 4">
    <name type="scientific">Mesorhizobium australicum</name>
    <dbReference type="NCBI Taxonomy" id="536018"/>
    <lineage>
        <taxon>Bacteria</taxon>
        <taxon>Pseudomonadati</taxon>
        <taxon>Pseudomonadota</taxon>
        <taxon>Alphaproteobacteria</taxon>
        <taxon>Hyphomicrobiales</taxon>
        <taxon>Phyllobacteriaceae</taxon>
        <taxon>Mesorhizobium</taxon>
    </lineage>
</organism>
<dbReference type="PANTHER" id="PTHR30466:SF1">
    <property type="entry name" value="FMN REDUCTASE (NADH) RUTF"/>
    <property type="match status" value="1"/>
</dbReference>
<evidence type="ECO:0000259" key="2">
    <source>
        <dbReference type="SMART" id="SM00903"/>
    </source>
</evidence>
<keyword evidence="1" id="KW-0560">Oxidoreductase</keyword>
<keyword evidence="4" id="KW-1185">Reference proteome</keyword>
<accession>A0A1X7PCW7</accession>
<feature type="domain" description="Flavin reductase like" evidence="2">
    <location>
        <begin position="41"/>
        <end position="188"/>
    </location>
</feature>
<evidence type="ECO:0000313" key="4">
    <source>
        <dbReference type="Proteomes" id="UP000193083"/>
    </source>
</evidence>
<dbReference type="InterPro" id="IPR002563">
    <property type="entry name" value="Flavin_Rdtase-like_dom"/>
</dbReference>
<dbReference type="GO" id="GO:0042602">
    <property type="term" value="F:riboflavin reductase (NADPH) activity"/>
    <property type="evidence" value="ECO:0007669"/>
    <property type="project" value="TreeGrafter"/>
</dbReference>
<dbReference type="Proteomes" id="UP000193083">
    <property type="component" value="Unassembled WGS sequence"/>
</dbReference>
<evidence type="ECO:0000313" key="3">
    <source>
        <dbReference type="EMBL" id="SMH49124.1"/>
    </source>
</evidence>
<reference evidence="4" key="1">
    <citation type="submission" date="2017-04" db="EMBL/GenBank/DDBJ databases">
        <authorList>
            <person name="Varghese N."/>
            <person name="Submissions S."/>
        </authorList>
    </citation>
    <scope>NUCLEOTIDE SEQUENCE [LARGE SCALE GENOMIC DNA]</scope>
    <source>
        <strain evidence="4">B5P</strain>
    </source>
</reference>
<dbReference type="SMART" id="SM00903">
    <property type="entry name" value="Flavin_Reduct"/>
    <property type="match status" value="1"/>
</dbReference>
<dbReference type="EMBL" id="FXBL01000004">
    <property type="protein sequence ID" value="SMH49124.1"/>
    <property type="molecule type" value="Genomic_DNA"/>
</dbReference>
<name>A0A1X7PCW7_9HYPH</name>
<dbReference type="SUPFAM" id="SSF50475">
    <property type="entry name" value="FMN-binding split barrel"/>
    <property type="match status" value="1"/>
</dbReference>
<dbReference type="GO" id="GO:0010181">
    <property type="term" value="F:FMN binding"/>
    <property type="evidence" value="ECO:0007669"/>
    <property type="project" value="InterPro"/>
</dbReference>
<gene>
    <name evidence="3" type="ORF">SAMN02982922_3855</name>
</gene>
<sequence length="189" mass="20317">MVGAVPAACGTHARAYIHGETGYPAVLKKSDIDPQTYRDAMARFAGAVHVLTTDGPAGRRGTTIIATCSVSDHPPTILACINRENVSNAVFWDNGVFALNTLGGQHQDLANAFSGLTGLTQDERFAKGEWTRLSTGAPVLVDSMMSLDCEIIETTDMATHRVLYGKVTGVRIGDSLDPLTYFNRAYRVL</sequence>
<dbReference type="InterPro" id="IPR050268">
    <property type="entry name" value="NADH-dep_flavin_reductase"/>
</dbReference>
<evidence type="ECO:0000256" key="1">
    <source>
        <dbReference type="ARBA" id="ARBA00023002"/>
    </source>
</evidence>